<comment type="caution">
    <text evidence="1">The sequence shown here is derived from an EMBL/GenBank/DDBJ whole genome shotgun (WGS) entry which is preliminary data.</text>
</comment>
<gene>
    <name evidence="1" type="ORF">GCM10008937_04320</name>
</gene>
<protein>
    <recommendedName>
        <fullName evidence="3">Transposase</fullName>
    </recommendedName>
</protein>
<dbReference type="Proteomes" id="UP001500191">
    <property type="component" value="Unassembled WGS sequence"/>
</dbReference>
<organism evidence="1 2">
    <name type="scientific">Deinococcus depolymerans</name>
    <dbReference type="NCBI Taxonomy" id="392408"/>
    <lineage>
        <taxon>Bacteria</taxon>
        <taxon>Thermotogati</taxon>
        <taxon>Deinococcota</taxon>
        <taxon>Deinococci</taxon>
        <taxon>Deinococcales</taxon>
        <taxon>Deinococcaceae</taxon>
        <taxon>Deinococcus</taxon>
    </lineage>
</organism>
<dbReference type="EMBL" id="BAAADB010000003">
    <property type="protein sequence ID" value="GAA0500139.1"/>
    <property type="molecule type" value="Genomic_DNA"/>
</dbReference>
<keyword evidence="2" id="KW-1185">Reference proteome</keyword>
<evidence type="ECO:0008006" key="3">
    <source>
        <dbReference type="Google" id="ProtNLM"/>
    </source>
</evidence>
<name>A0ABN1BLU8_9DEIO</name>
<proteinExistence type="predicted"/>
<evidence type="ECO:0000313" key="2">
    <source>
        <dbReference type="Proteomes" id="UP001500191"/>
    </source>
</evidence>
<accession>A0ABN1BLU8</accession>
<reference evidence="1 2" key="1">
    <citation type="journal article" date="2019" name="Int. J. Syst. Evol. Microbiol.">
        <title>The Global Catalogue of Microorganisms (GCM) 10K type strain sequencing project: providing services to taxonomists for standard genome sequencing and annotation.</title>
        <authorList>
            <consortium name="The Broad Institute Genomics Platform"/>
            <consortium name="The Broad Institute Genome Sequencing Center for Infectious Disease"/>
            <person name="Wu L."/>
            <person name="Ma J."/>
        </authorList>
    </citation>
    <scope>NUCLEOTIDE SEQUENCE [LARGE SCALE GENOMIC DNA]</scope>
    <source>
        <strain evidence="1 2">JCM 14368</strain>
    </source>
</reference>
<evidence type="ECO:0000313" key="1">
    <source>
        <dbReference type="EMBL" id="GAA0500139.1"/>
    </source>
</evidence>
<sequence>MPPPNSAAYPMNWRREVLLAGVFWVSSGIEASLERCALARSFPPGWEPDLASGGAVRPTLFLARTAICGDRRIGSRVRRTVKAA</sequence>